<dbReference type="AlphaFoldDB" id="A0A4C1WVE2"/>
<feature type="region of interest" description="Disordered" evidence="1">
    <location>
        <begin position="24"/>
        <end position="43"/>
    </location>
</feature>
<comment type="caution">
    <text evidence="2">The sequence shown here is derived from an EMBL/GenBank/DDBJ whole genome shotgun (WGS) entry which is preliminary data.</text>
</comment>
<name>A0A4C1WVE2_EUMVA</name>
<evidence type="ECO:0000256" key="1">
    <source>
        <dbReference type="SAM" id="MobiDB-lite"/>
    </source>
</evidence>
<evidence type="ECO:0000313" key="3">
    <source>
        <dbReference type="Proteomes" id="UP000299102"/>
    </source>
</evidence>
<keyword evidence="3" id="KW-1185">Reference proteome</keyword>
<protein>
    <submittedName>
        <fullName evidence="2">Uncharacterized protein</fullName>
    </submittedName>
</protein>
<dbReference type="EMBL" id="BGZK01000656">
    <property type="protein sequence ID" value="GBP54873.1"/>
    <property type="molecule type" value="Genomic_DNA"/>
</dbReference>
<evidence type="ECO:0000313" key="2">
    <source>
        <dbReference type="EMBL" id="GBP54873.1"/>
    </source>
</evidence>
<sequence length="69" mass="7294">MVASYCPRLRPLGHRSSSYCKVALSTDHQRPGQTAGDPSGDLQPAALSALHVLFANGNMRSGPSAHSFD</sequence>
<gene>
    <name evidence="2" type="ORF">EVAR_11625_1</name>
</gene>
<dbReference type="Proteomes" id="UP000299102">
    <property type="component" value="Unassembled WGS sequence"/>
</dbReference>
<proteinExistence type="predicted"/>
<reference evidence="2 3" key="1">
    <citation type="journal article" date="2019" name="Commun. Biol.">
        <title>The bagworm genome reveals a unique fibroin gene that provides high tensile strength.</title>
        <authorList>
            <person name="Kono N."/>
            <person name="Nakamura H."/>
            <person name="Ohtoshi R."/>
            <person name="Tomita M."/>
            <person name="Numata K."/>
            <person name="Arakawa K."/>
        </authorList>
    </citation>
    <scope>NUCLEOTIDE SEQUENCE [LARGE SCALE GENOMIC DNA]</scope>
</reference>
<accession>A0A4C1WVE2</accession>
<organism evidence="2 3">
    <name type="scientific">Eumeta variegata</name>
    <name type="common">Bagworm moth</name>
    <name type="synonym">Eumeta japonica</name>
    <dbReference type="NCBI Taxonomy" id="151549"/>
    <lineage>
        <taxon>Eukaryota</taxon>
        <taxon>Metazoa</taxon>
        <taxon>Ecdysozoa</taxon>
        <taxon>Arthropoda</taxon>
        <taxon>Hexapoda</taxon>
        <taxon>Insecta</taxon>
        <taxon>Pterygota</taxon>
        <taxon>Neoptera</taxon>
        <taxon>Endopterygota</taxon>
        <taxon>Lepidoptera</taxon>
        <taxon>Glossata</taxon>
        <taxon>Ditrysia</taxon>
        <taxon>Tineoidea</taxon>
        <taxon>Psychidae</taxon>
        <taxon>Oiketicinae</taxon>
        <taxon>Eumeta</taxon>
    </lineage>
</organism>